<evidence type="ECO:0000256" key="1">
    <source>
        <dbReference type="SAM" id="MobiDB-lite"/>
    </source>
</evidence>
<sequence>MKYTTVLLTLVAVATAASLPSTDTPNAIAQDDSDQYGNSPDDEELPGLEKRIRKYRGGKHNNTQPVWNSTASSLTTLNVGVLVAGLAGGVGAVFL</sequence>
<feature type="region of interest" description="Disordered" evidence="1">
    <location>
        <begin position="21"/>
        <end position="46"/>
    </location>
</feature>
<comment type="caution">
    <text evidence="3">The sequence shown here is derived from an EMBL/GenBank/DDBJ whole genome shotgun (WGS) entry which is preliminary data.</text>
</comment>
<evidence type="ECO:0000256" key="2">
    <source>
        <dbReference type="SAM" id="SignalP"/>
    </source>
</evidence>
<organism evidence="3 4">
    <name type="scientific">Chaetomidium leptoderma</name>
    <dbReference type="NCBI Taxonomy" id="669021"/>
    <lineage>
        <taxon>Eukaryota</taxon>
        <taxon>Fungi</taxon>
        <taxon>Dikarya</taxon>
        <taxon>Ascomycota</taxon>
        <taxon>Pezizomycotina</taxon>
        <taxon>Sordariomycetes</taxon>
        <taxon>Sordariomycetidae</taxon>
        <taxon>Sordariales</taxon>
        <taxon>Chaetomiaceae</taxon>
        <taxon>Chaetomidium</taxon>
    </lineage>
</organism>
<reference evidence="3" key="2">
    <citation type="submission" date="2023-05" db="EMBL/GenBank/DDBJ databases">
        <authorList>
            <consortium name="Lawrence Berkeley National Laboratory"/>
            <person name="Steindorff A."/>
            <person name="Hensen N."/>
            <person name="Bonometti L."/>
            <person name="Westerberg I."/>
            <person name="Brannstrom I.O."/>
            <person name="Guillou S."/>
            <person name="Cros-Aarteil S."/>
            <person name="Calhoun S."/>
            <person name="Haridas S."/>
            <person name="Kuo A."/>
            <person name="Mondo S."/>
            <person name="Pangilinan J."/>
            <person name="Riley R."/>
            <person name="Labutti K."/>
            <person name="Andreopoulos B."/>
            <person name="Lipzen A."/>
            <person name="Chen C."/>
            <person name="Yanf M."/>
            <person name="Daum C."/>
            <person name="Ng V."/>
            <person name="Clum A."/>
            <person name="Ohm R."/>
            <person name="Martin F."/>
            <person name="Silar P."/>
            <person name="Natvig D."/>
            <person name="Lalanne C."/>
            <person name="Gautier V."/>
            <person name="Ament-Velasquez S.L."/>
            <person name="Kruys A."/>
            <person name="Hutchinson M.I."/>
            <person name="Powell A.J."/>
            <person name="Barry K."/>
            <person name="Miller A.N."/>
            <person name="Grigoriev I.V."/>
            <person name="Debuchy R."/>
            <person name="Gladieux P."/>
            <person name="Thoren M.H."/>
            <person name="Johannesson H."/>
        </authorList>
    </citation>
    <scope>NUCLEOTIDE SEQUENCE</scope>
    <source>
        <strain evidence="3">CBS 538.74</strain>
    </source>
</reference>
<keyword evidence="2" id="KW-0732">Signal</keyword>
<feature type="chain" id="PRO_5042834401" evidence="2">
    <location>
        <begin position="17"/>
        <end position="95"/>
    </location>
</feature>
<protein>
    <submittedName>
        <fullName evidence="3">Uncharacterized protein</fullName>
    </submittedName>
</protein>
<dbReference type="EMBL" id="MU857010">
    <property type="protein sequence ID" value="KAK4151553.1"/>
    <property type="molecule type" value="Genomic_DNA"/>
</dbReference>
<proteinExistence type="predicted"/>
<accession>A0AAN6ZV89</accession>
<feature type="signal peptide" evidence="2">
    <location>
        <begin position="1"/>
        <end position="16"/>
    </location>
</feature>
<evidence type="ECO:0000313" key="4">
    <source>
        <dbReference type="Proteomes" id="UP001302745"/>
    </source>
</evidence>
<name>A0AAN6ZV89_9PEZI</name>
<keyword evidence="4" id="KW-1185">Reference proteome</keyword>
<reference evidence="3" key="1">
    <citation type="journal article" date="2023" name="Mol. Phylogenet. Evol.">
        <title>Genome-scale phylogeny and comparative genomics of the fungal order Sordariales.</title>
        <authorList>
            <person name="Hensen N."/>
            <person name="Bonometti L."/>
            <person name="Westerberg I."/>
            <person name="Brannstrom I.O."/>
            <person name="Guillou S."/>
            <person name="Cros-Aarteil S."/>
            <person name="Calhoun S."/>
            <person name="Haridas S."/>
            <person name="Kuo A."/>
            <person name="Mondo S."/>
            <person name="Pangilinan J."/>
            <person name="Riley R."/>
            <person name="LaButti K."/>
            <person name="Andreopoulos B."/>
            <person name="Lipzen A."/>
            <person name="Chen C."/>
            <person name="Yan M."/>
            <person name="Daum C."/>
            <person name="Ng V."/>
            <person name="Clum A."/>
            <person name="Steindorff A."/>
            <person name="Ohm R.A."/>
            <person name="Martin F."/>
            <person name="Silar P."/>
            <person name="Natvig D.O."/>
            <person name="Lalanne C."/>
            <person name="Gautier V."/>
            <person name="Ament-Velasquez S.L."/>
            <person name="Kruys A."/>
            <person name="Hutchinson M.I."/>
            <person name="Powell A.J."/>
            <person name="Barry K."/>
            <person name="Miller A.N."/>
            <person name="Grigoriev I.V."/>
            <person name="Debuchy R."/>
            <person name="Gladieux P."/>
            <person name="Hiltunen Thoren M."/>
            <person name="Johannesson H."/>
        </authorList>
    </citation>
    <scope>NUCLEOTIDE SEQUENCE</scope>
    <source>
        <strain evidence="3">CBS 538.74</strain>
    </source>
</reference>
<evidence type="ECO:0000313" key="3">
    <source>
        <dbReference type="EMBL" id="KAK4151553.1"/>
    </source>
</evidence>
<dbReference type="AlphaFoldDB" id="A0AAN6ZV89"/>
<gene>
    <name evidence="3" type="ORF">C8A00DRAFT_35804</name>
</gene>
<dbReference type="Proteomes" id="UP001302745">
    <property type="component" value="Unassembled WGS sequence"/>
</dbReference>